<protein>
    <submittedName>
        <fullName evidence="2">Uncharacterized protein</fullName>
    </submittedName>
</protein>
<comment type="caution">
    <text evidence="2">The sequence shown here is derived from an EMBL/GenBank/DDBJ whole genome shotgun (WGS) entry which is preliminary data.</text>
</comment>
<dbReference type="EMBL" id="JANVFS010000001">
    <property type="protein sequence ID" value="KAJ4496248.1"/>
    <property type="molecule type" value="Genomic_DNA"/>
</dbReference>
<reference evidence="2" key="2">
    <citation type="journal article" date="2023" name="Proc. Natl. Acad. Sci. U.S.A.">
        <title>A global phylogenomic analysis of the shiitake genus Lentinula.</title>
        <authorList>
            <person name="Sierra-Patev S."/>
            <person name="Min B."/>
            <person name="Naranjo-Ortiz M."/>
            <person name="Looney B."/>
            <person name="Konkel Z."/>
            <person name="Slot J.C."/>
            <person name="Sakamoto Y."/>
            <person name="Steenwyk J.L."/>
            <person name="Rokas A."/>
            <person name="Carro J."/>
            <person name="Camarero S."/>
            <person name="Ferreira P."/>
            <person name="Molpeceres G."/>
            <person name="Ruiz-Duenas F.J."/>
            <person name="Serrano A."/>
            <person name="Henrissat B."/>
            <person name="Drula E."/>
            <person name="Hughes K.W."/>
            <person name="Mata J.L."/>
            <person name="Ishikawa N.K."/>
            <person name="Vargas-Isla R."/>
            <person name="Ushijima S."/>
            <person name="Smith C.A."/>
            <person name="Donoghue J."/>
            <person name="Ahrendt S."/>
            <person name="Andreopoulos W."/>
            <person name="He G."/>
            <person name="LaButti K."/>
            <person name="Lipzen A."/>
            <person name="Ng V."/>
            <person name="Riley R."/>
            <person name="Sandor L."/>
            <person name="Barry K."/>
            <person name="Martinez A.T."/>
            <person name="Xiao Y."/>
            <person name="Gibbons J.G."/>
            <person name="Terashima K."/>
            <person name="Grigoriev I.V."/>
            <person name="Hibbett D."/>
        </authorList>
    </citation>
    <scope>NUCLEOTIDE SEQUENCE</scope>
    <source>
        <strain evidence="2">Sp2 HRB7682 ss15</strain>
    </source>
</reference>
<evidence type="ECO:0000313" key="3">
    <source>
        <dbReference type="Proteomes" id="UP001150238"/>
    </source>
</evidence>
<sequence length="130" mass="15967">MTVGEGARWQYQKQDKRVEKIEKHTHYRKNAGEEQDLQLTGQRVRRKNGSGSEKEQTQVVFWEQRAKDQYDHRQLWCHLERYWEKVLERWKHARQQMAMKDMRQEKMKGEPQLMSVKYGRGHFWAKAIYD</sequence>
<feature type="region of interest" description="Disordered" evidence="1">
    <location>
        <begin position="29"/>
        <end position="56"/>
    </location>
</feature>
<reference evidence="2" key="1">
    <citation type="submission" date="2022-08" db="EMBL/GenBank/DDBJ databases">
        <authorList>
            <consortium name="DOE Joint Genome Institute"/>
            <person name="Min B."/>
            <person name="Riley R."/>
            <person name="Sierra-Patev S."/>
            <person name="Naranjo-Ortiz M."/>
            <person name="Looney B."/>
            <person name="Konkel Z."/>
            <person name="Slot J.C."/>
            <person name="Sakamoto Y."/>
            <person name="Steenwyk J.L."/>
            <person name="Rokas A."/>
            <person name="Carro J."/>
            <person name="Camarero S."/>
            <person name="Ferreira P."/>
            <person name="Molpeceres G."/>
            <person name="Ruiz-Duenas F.J."/>
            <person name="Serrano A."/>
            <person name="Henrissat B."/>
            <person name="Drula E."/>
            <person name="Hughes K.W."/>
            <person name="Mata J.L."/>
            <person name="Ishikawa N.K."/>
            <person name="Vargas-Isla R."/>
            <person name="Ushijima S."/>
            <person name="Smith C.A."/>
            <person name="Ahrendt S."/>
            <person name="Andreopoulos W."/>
            <person name="He G."/>
            <person name="Labutti K."/>
            <person name="Lipzen A."/>
            <person name="Ng V."/>
            <person name="Sandor L."/>
            <person name="Barry K."/>
            <person name="Martinez A.T."/>
            <person name="Xiao Y."/>
            <person name="Gibbons J.G."/>
            <person name="Terashima K."/>
            <person name="Hibbett D.S."/>
            <person name="Grigoriev I.V."/>
        </authorList>
    </citation>
    <scope>NUCLEOTIDE SEQUENCE</scope>
    <source>
        <strain evidence="2">Sp2 HRB7682 ss15</strain>
    </source>
</reference>
<proteinExistence type="predicted"/>
<gene>
    <name evidence="2" type="ORF">C8J55DRAFT_484141</name>
</gene>
<evidence type="ECO:0000313" key="2">
    <source>
        <dbReference type="EMBL" id="KAJ4496248.1"/>
    </source>
</evidence>
<dbReference type="Proteomes" id="UP001150238">
    <property type="component" value="Unassembled WGS sequence"/>
</dbReference>
<accession>A0A9W9B5N6</accession>
<evidence type="ECO:0000256" key="1">
    <source>
        <dbReference type="SAM" id="MobiDB-lite"/>
    </source>
</evidence>
<name>A0A9W9B5N6_9AGAR</name>
<organism evidence="2 3">
    <name type="scientific">Lentinula lateritia</name>
    <dbReference type="NCBI Taxonomy" id="40482"/>
    <lineage>
        <taxon>Eukaryota</taxon>
        <taxon>Fungi</taxon>
        <taxon>Dikarya</taxon>
        <taxon>Basidiomycota</taxon>
        <taxon>Agaricomycotina</taxon>
        <taxon>Agaricomycetes</taxon>
        <taxon>Agaricomycetidae</taxon>
        <taxon>Agaricales</taxon>
        <taxon>Marasmiineae</taxon>
        <taxon>Omphalotaceae</taxon>
        <taxon>Lentinula</taxon>
    </lineage>
</organism>
<dbReference type="AlphaFoldDB" id="A0A9W9B5N6"/>